<dbReference type="Gene3D" id="3.30.1150.10">
    <property type="match status" value="1"/>
</dbReference>
<evidence type="ECO:0000256" key="5">
    <source>
        <dbReference type="ARBA" id="ARBA00022519"/>
    </source>
</evidence>
<evidence type="ECO:0000256" key="8">
    <source>
        <dbReference type="ARBA" id="ARBA00022989"/>
    </source>
</evidence>
<dbReference type="SUPFAM" id="SSF74653">
    <property type="entry name" value="TolA/TonB C-terminal domain"/>
    <property type="match status" value="1"/>
</dbReference>
<keyword evidence="12" id="KW-1185">Reference proteome</keyword>
<evidence type="ECO:0000313" key="12">
    <source>
        <dbReference type="Proteomes" id="UP000541636"/>
    </source>
</evidence>
<comment type="caution">
    <text evidence="11">The sequence shown here is derived from an EMBL/GenBank/DDBJ whole genome shotgun (WGS) entry which is preliminary data.</text>
</comment>
<keyword evidence="8" id="KW-1133">Transmembrane helix</keyword>
<dbReference type="InterPro" id="IPR006260">
    <property type="entry name" value="TonB/TolA_C"/>
</dbReference>
<name>A0A846ZJE9_9GAMM</name>
<evidence type="ECO:0000256" key="9">
    <source>
        <dbReference type="ARBA" id="ARBA00023136"/>
    </source>
</evidence>
<evidence type="ECO:0000256" key="6">
    <source>
        <dbReference type="ARBA" id="ARBA00022692"/>
    </source>
</evidence>
<sequence length="150" mass="16767">MQINQGVMMRHRLASPKTWCSRGTLFLGIWLAGSLFLARAQNSSPERTVSNPTSTQPVLQRRTPPVYPIHALRHHIEGTVVVLARIGADGAVTAVRAEPTRTDPSLVESALQAVKRWHYAPATDDKGRPITVWIKVPIRFYFDKHQHSGN</sequence>
<keyword evidence="4" id="KW-1003">Cell membrane</keyword>
<dbReference type="EMBL" id="JAAZQD010000001">
    <property type="protein sequence ID" value="NKZ37713.1"/>
    <property type="molecule type" value="Genomic_DNA"/>
</dbReference>
<evidence type="ECO:0000256" key="7">
    <source>
        <dbReference type="ARBA" id="ARBA00022927"/>
    </source>
</evidence>
<dbReference type="AlphaFoldDB" id="A0A846ZJE9"/>
<dbReference type="GO" id="GO:0098797">
    <property type="term" value="C:plasma membrane protein complex"/>
    <property type="evidence" value="ECO:0007669"/>
    <property type="project" value="TreeGrafter"/>
</dbReference>
<dbReference type="InterPro" id="IPR037682">
    <property type="entry name" value="TonB_C"/>
</dbReference>
<dbReference type="GO" id="GO:0031992">
    <property type="term" value="F:energy transducer activity"/>
    <property type="evidence" value="ECO:0007669"/>
    <property type="project" value="TreeGrafter"/>
</dbReference>
<keyword evidence="5" id="KW-0997">Cell inner membrane</keyword>
<dbReference type="PROSITE" id="PS52015">
    <property type="entry name" value="TONB_CTD"/>
    <property type="match status" value="1"/>
</dbReference>
<organism evidence="11 12">
    <name type="scientific">Oleiagrimonas citrea</name>
    <dbReference type="NCBI Taxonomy" id="1665687"/>
    <lineage>
        <taxon>Bacteria</taxon>
        <taxon>Pseudomonadati</taxon>
        <taxon>Pseudomonadota</taxon>
        <taxon>Gammaproteobacteria</taxon>
        <taxon>Lysobacterales</taxon>
        <taxon>Rhodanobacteraceae</taxon>
        <taxon>Oleiagrimonas</taxon>
    </lineage>
</organism>
<dbReference type="InterPro" id="IPR051045">
    <property type="entry name" value="TonB-dependent_transducer"/>
</dbReference>
<evidence type="ECO:0000256" key="3">
    <source>
        <dbReference type="ARBA" id="ARBA00022448"/>
    </source>
</evidence>
<dbReference type="Pfam" id="PF03544">
    <property type="entry name" value="TonB_C"/>
    <property type="match status" value="1"/>
</dbReference>
<dbReference type="GO" id="GO:0055085">
    <property type="term" value="P:transmembrane transport"/>
    <property type="evidence" value="ECO:0007669"/>
    <property type="project" value="InterPro"/>
</dbReference>
<reference evidence="11 12" key="1">
    <citation type="journal article" date="2017" name="Int. J. Syst. Evol. Microbiol.">
        <title>Oleiagrimonas citrea sp. nov., a marine bacterium isolated from tidal flat sediment and emended description of the genus Oleiagrimonas Fang et al. 2015 and Oleiagrimonas soli.</title>
        <authorList>
            <person name="Yang S.H."/>
            <person name="Seo H.S."/>
            <person name="Seong C.N."/>
            <person name="Kwon K.K."/>
        </authorList>
    </citation>
    <scope>NUCLEOTIDE SEQUENCE [LARGE SCALE GENOMIC DNA]</scope>
    <source>
        <strain evidence="11 12">MEBiC09124</strain>
    </source>
</reference>
<keyword evidence="6" id="KW-0812">Transmembrane</keyword>
<comment type="similarity">
    <text evidence="2">Belongs to the TonB family.</text>
</comment>
<keyword evidence="7" id="KW-0653">Protein transport</keyword>
<gene>
    <name evidence="11" type="ORF">HF690_01935</name>
</gene>
<evidence type="ECO:0000313" key="11">
    <source>
        <dbReference type="EMBL" id="NKZ37713.1"/>
    </source>
</evidence>
<accession>A0A846ZJE9</accession>
<dbReference type="Proteomes" id="UP000541636">
    <property type="component" value="Unassembled WGS sequence"/>
</dbReference>
<keyword evidence="9" id="KW-0472">Membrane</keyword>
<evidence type="ECO:0000256" key="2">
    <source>
        <dbReference type="ARBA" id="ARBA00006555"/>
    </source>
</evidence>
<dbReference type="NCBIfam" id="TIGR01352">
    <property type="entry name" value="tonB_Cterm"/>
    <property type="match status" value="1"/>
</dbReference>
<protein>
    <submittedName>
        <fullName evidence="11">Energy transducer TonB</fullName>
    </submittedName>
</protein>
<feature type="domain" description="TonB C-terminal" evidence="10">
    <location>
        <begin position="52"/>
        <end position="149"/>
    </location>
</feature>
<proteinExistence type="inferred from homology"/>
<dbReference type="PANTHER" id="PTHR33446">
    <property type="entry name" value="PROTEIN TONB-RELATED"/>
    <property type="match status" value="1"/>
</dbReference>
<comment type="subcellular location">
    <subcellularLocation>
        <location evidence="1">Cell inner membrane</location>
        <topology evidence="1">Single-pass membrane protein</topology>
        <orientation evidence="1">Periplasmic side</orientation>
    </subcellularLocation>
</comment>
<dbReference type="GO" id="GO:0015031">
    <property type="term" value="P:protein transport"/>
    <property type="evidence" value="ECO:0007669"/>
    <property type="project" value="UniProtKB-KW"/>
</dbReference>
<evidence type="ECO:0000256" key="4">
    <source>
        <dbReference type="ARBA" id="ARBA00022475"/>
    </source>
</evidence>
<evidence type="ECO:0000256" key="1">
    <source>
        <dbReference type="ARBA" id="ARBA00004383"/>
    </source>
</evidence>
<evidence type="ECO:0000259" key="10">
    <source>
        <dbReference type="PROSITE" id="PS52015"/>
    </source>
</evidence>
<keyword evidence="3" id="KW-0813">Transport</keyword>
<dbReference type="PANTHER" id="PTHR33446:SF2">
    <property type="entry name" value="PROTEIN TONB"/>
    <property type="match status" value="1"/>
</dbReference>